<dbReference type="Proteomes" id="UP000309186">
    <property type="component" value="Unassembled WGS sequence"/>
</dbReference>
<keyword evidence="4 5" id="KW-0975">Bacterial flagellum</keyword>
<dbReference type="OrthoDB" id="9810816at2"/>
<evidence type="ECO:0000256" key="3">
    <source>
        <dbReference type="ARBA" id="ARBA00023054"/>
    </source>
</evidence>
<feature type="domain" description="Flagellar hook-associated protein 2 C-terminal" evidence="7">
    <location>
        <begin position="226"/>
        <end position="451"/>
    </location>
</feature>
<gene>
    <name evidence="8" type="ORF">C1E24_16805</name>
</gene>
<dbReference type="GO" id="GO:0007155">
    <property type="term" value="P:cell adhesion"/>
    <property type="evidence" value="ECO:0007669"/>
    <property type="project" value="InterPro"/>
</dbReference>
<feature type="coiled-coil region" evidence="5">
    <location>
        <begin position="408"/>
        <end position="435"/>
    </location>
</feature>
<evidence type="ECO:0000256" key="1">
    <source>
        <dbReference type="ARBA" id="ARBA00009764"/>
    </source>
</evidence>
<dbReference type="Pfam" id="PF07195">
    <property type="entry name" value="FliD_C"/>
    <property type="match status" value="1"/>
</dbReference>
<comment type="similarity">
    <text evidence="1 5">Belongs to the FliD family.</text>
</comment>
<dbReference type="PANTHER" id="PTHR30288:SF0">
    <property type="entry name" value="FLAGELLAR HOOK-ASSOCIATED PROTEIN 2"/>
    <property type="match status" value="1"/>
</dbReference>
<dbReference type="RefSeq" id="WP_138483428.1">
    <property type="nucleotide sequence ID" value="NZ_PPSW01000027.1"/>
</dbReference>
<dbReference type="GO" id="GO:0005576">
    <property type="term" value="C:extracellular region"/>
    <property type="evidence" value="ECO:0007669"/>
    <property type="project" value="UniProtKB-SubCell"/>
</dbReference>
<dbReference type="PANTHER" id="PTHR30288">
    <property type="entry name" value="FLAGELLAR CAP/ASSEMBLY PROTEIN FLID"/>
    <property type="match status" value="1"/>
</dbReference>
<feature type="domain" description="Flagellar hook-associated protein 2 N-terminal" evidence="6">
    <location>
        <begin position="10"/>
        <end position="106"/>
    </location>
</feature>
<comment type="function">
    <text evidence="5">Required for morphogenesis and for the elongation of the flagellar filament by facilitating polymerization of the flagellin monomers at the tip of growing filament. Forms a capping structure, which prevents flagellin subunits (transported through the central channel of the flagellum) from leaking out without polymerization at the distal end.</text>
</comment>
<organism evidence="8 9">
    <name type="scientific">Pseudoalteromonas phenolica</name>
    <dbReference type="NCBI Taxonomy" id="161398"/>
    <lineage>
        <taxon>Bacteria</taxon>
        <taxon>Pseudomonadati</taxon>
        <taxon>Pseudomonadota</taxon>
        <taxon>Gammaproteobacteria</taxon>
        <taxon>Alteromonadales</taxon>
        <taxon>Pseudoalteromonadaceae</taxon>
        <taxon>Pseudoalteromonas</taxon>
    </lineage>
</organism>
<evidence type="ECO:0000256" key="4">
    <source>
        <dbReference type="ARBA" id="ARBA00023143"/>
    </source>
</evidence>
<reference evidence="8 9" key="1">
    <citation type="submission" date="2018-01" db="EMBL/GenBank/DDBJ databases">
        <title>Co-occurrence of chitin degradation, pigmentation and bioactivity in marine Pseudoalteromonas.</title>
        <authorList>
            <person name="Paulsen S."/>
            <person name="Gram L."/>
            <person name="Machado H."/>
        </authorList>
    </citation>
    <scope>NUCLEOTIDE SEQUENCE [LARGE SCALE GENOMIC DNA]</scope>
    <source>
        <strain evidence="8 9">S3663</strain>
    </source>
</reference>
<keyword evidence="5" id="KW-0964">Secreted</keyword>
<name>A0A5R9Q116_9GAMM</name>
<accession>A0A5R9Q116</accession>
<dbReference type="GO" id="GO:0009421">
    <property type="term" value="C:bacterial-type flagellum filament cap"/>
    <property type="evidence" value="ECO:0007669"/>
    <property type="project" value="InterPro"/>
</dbReference>
<evidence type="ECO:0000259" key="7">
    <source>
        <dbReference type="Pfam" id="PF07195"/>
    </source>
</evidence>
<keyword evidence="8" id="KW-0969">Cilium</keyword>
<evidence type="ECO:0000313" key="8">
    <source>
        <dbReference type="EMBL" id="TLX45939.1"/>
    </source>
</evidence>
<dbReference type="GO" id="GO:0071973">
    <property type="term" value="P:bacterial-type flagellum-dependent cell motility"/>
    <property type="evidence" value="ECO:0007669"/>
    <property type="project" value="TreeGrafter"/>
</dbReference>
<dbReference type="EMBL" id="PPSW01000027">
    <property type="protein sequence ID" value="TLX45939.1"/>
    <property type="molecule type" value="Genomic_DNA"/>
</dbReference>
<dbReference type="InterPro" id="IPR040026">
    <property type="entry name" value="FliD"/>
</dbReference>
<comment type="subcellular location">
    <subcellularLocation>
        <location evidence="5">Secreted</location>
    </subcellularLocation>
    <subcellularLocation>
        <location evidence="5">Bacterial flagellum</location>
    </subcellularLocation>
</comment>
<comment type="caution">
    <text evidence="8">The sequence shown here is derived from an EMBL/GenBank/DDBJ whole genome shotgun (WGS) entry which is preliminary data.</text>
</comment>
<comment type="subunit">
    <text evidence="2 5">Homopentamer.</text>
</comment>
<dbReference type="GO" id="GO:0009424">
    <property type="term" value="C:bacterial-type flagellum hook"/>
    <property type="evidence" value="ECO:0007669"/>
    <property type="project" value="UniProtKB-UniRule"/>
</dbReference>
<dbReference type="Pfam" id="PF02465">
    <property type="entry name" value="FliD_N"/>
    <property type="match status" value="1"/>
</dbReference>
<dbReference type="AlphaFoldDB" id="A0A5R9Q116"/>
<dbReference type="Pfam" id="PF07196">
    <property type="entry name" value="Flagellin_IN"/>
    <property type="match status" value="1"/>
</dbReference>
<keyword evidence="8" id="KW-0282">Flagellum</keyword>
<dbReference type="InterPro" id="IPR010809">
    <property type="entry name" value="FliD_C"/>
</dbReference>
<keyword evidence="3 5" id="KW-0175">Coiled coil</keyword>
<protein>
    <recommendedName>
        <fullName evidence="5">Flagellar hook-associated protein 2</fullName>
        <shortName evidence="5">HAP2</shortName>
    </recommendedName>
    <alternativeName>
        <fullName evidence="5">Flagellar cap protein</fullName>
    </alternativeName>
</protein>
<proteinExistence type="inferred from homology"/>
<evidence type="ECO:0000256" key="2">
    <source>
        <dbReference type="ARBA" id="ARBA00011255"/>
    </source>
</evidence>
<evidence type="ECO:0000256" key="5">
    <source>
        <dbReference type="RuleBase" id="RU362066"/>
    </source>
</evidence>
<dbReference type="InterPro" id="IPR003481">
    <property type="entry name" value="FliD_N"/>
</dbReference>
<keyword evidence="8" id="KW-0966">Cell projection</keyword>
<evidence type="ECO:0000313" key="9">
    <source>
        <dbReference type="Proteomes" id="UP000309186"/>
    </source>
</evidence>
<dbReference type="InterPro" id="IPR010810">
    <property type="entry name" value="Flagellin_hook_IN_motif"/>
</dbReference>
<evidence type="ECO:0000259" key="6">
    <source>
        <dbReference type="Pfam" id="PF02465"/>
    </source>
</evidence>
<sequence length="472" mass="50453">MSISFTGIGSGLQVNEIVTALVNAEKAPYQARVTRQQAQYTTDISAVGAMKGALEDIAKSLEGLGDIDEYQKRSISGSDDFVSVSSEKTAQLNTYSVKVNELAQNHKILSDGFVADTPVGEGTLTLSSGTNSFEINVSDTATLEEVRDAINDSEDNTSINATIVTDDAGQRLVLSSKSSGADNEIKVVVDDIDGTDTDTNGLSKLAFDSDAASSTFATNMTETTAATDASITIDGTVVVSSSTNEFKDVIDGITINVKKKHDTNDDLSELKVTENNKNVEAGISSFIEKFNAYIDLAAQLGRSGEDGAGAMAGDSLLRGTVSQLRNLVTREFSTGNGNTEFLANLGVRTERDGKLSLDKDQLQEAIDADPNAVQTFFLGENGDDGFVANLTSVTEVYTESDGIMQTRIDGRESQLDRLEKEVESFNLKMSSYEARLLEQYNSMDLLVSGLNSTGAYLQQQLSNLPGVVKQSK</sequence>